<evidence type="ECO:0000313" key="4">
    <source>
        <dbReference type="Proteomes" id="UP000677228"/>
    </source>
</evidence>
<feature type="non-terminal residue" evidence="2">
    <location>
        <position position="35"/>
    </location>
</feature>
<accession>A0A8S2DP85</accession>
<protein>
    <submittedName>
        <fullName evidence="2">Uncharacterized protein</fullName>
    </submittedName>
</protein>
<evidence type="ECO:0000256" key="1">
    <source>
        <dbReference type="SAM" id="MobiDB-lite"/>
    </source>
</evidence>
<evidence type="ECO:0000313" key="3">
    <source>
        <dbReference type="EMBL" id="CAF3741198.1"/>
    </source>
</evidence>
<name>A0A8S2DP85_9BILA</name>
<dbReference type="Proteomes" id="UP000682733">
    <property type="component" value="Unassembled WGS sequence"/>
</dbReference>
<feature type="region of interest" description="Disordered" evidence="1">
    <location>
        <begin position="1"/>
        <end position="35"/>
    </location>
</feature>
<proteinExistence type="predicted"/>
<sequence>MRLLRSLTGKTNSDDVLRRRSRTTAEVPTIIVTPP</sequence>
<comment type="caution">
    <text evidence="2">The sequence shown here is derived from an EMBL/GenBank/DDBJ whole genome shotgun (WGS) entry which is preliminary data.</text>
</comment>
<dbReference type="EMBL" id="CAJOBA010005360">
    <property type="protein sequence ID" value="CAF3741198.1"/>
    <property type="molecule type" value="Genomic_DNA"/>
</dbReference>
<gene>
    <name evidence="2" type="ORF">OVA965_LOCUS13033</name>
    <name evidence="3" type="ORF">TMI583_LOCUS13037</name>
</gene>
<dbReference type="AlphaFoldDB" id="A0A8S2DP85"/>
<dbReference type="EMBL" id="CAJNOK010005354">
    <property type="protein sequence ID" value="CAF0969704.1"/>
    <property type="molecule type" value="Genomic_DNA"/>
</dbReference>
<dbReference type="Proteomes" id="UP000677228">
    <property type="component" value="Unassembled WGS sequence"/>
</dbReference>
<organism evidence="2 4">
    <name type="scientific">Didymodactylos carnosus</name>
    <dbReference type="NCBI Taxonomy" id="1234261"/>
    <lineage>
        <taxon>Eukaryota</taxon>
        <taxon>Metazoa</taxon>
        <taxon>Spiralia</taxon>
        <taxon>Gnathifera</taxon>
        <taxon>Rotifera</taxon>
        <taxon>Eurotatoria</taxon>
        <taxon>Bdelloidea</taxon>
        <taxon>Philodinida</taxon>
        <taxon>Philodinidae</taxon>
        <taxon>Didymodactylos</taxon>
    </lineage>
</organism>
<evidence type="ECO:0000313" key="2">
    <source>
        <dbReference type="EMBL" id="CAF0969704.1"/>
    </source>
</evidence>
<reference evidence="2" key="1">
    <citation type="submission" date="2021-02" db="EMBL/GenBank/DDBJ databases">
        <authorList>
            <person name="Nowell W R."/>
        </authorList>
    </citation>
    <scope>NUCLEOTIDE SEQUENCE</scope>
</reference>